<dbReference type="EMBL" id="HE796892">
    <property type="protein sequence ID" value="CCL98592.1"/>
    <property type="molecule type" value="Genomic_DNA"/>
</dbReference>
<name>J4HRV2_9APHY</name>
<dbReference type="GeneID" id="24093503"/>
<feature type="region of interest" description="Disordered" evidence="1">
    <location>
        <begin position="364"/>
        <end position="410"/>
    </location>
</feature>
<organism evidence="2 3">
    <name type="scientific">Fibroporia radiculosa</name>
    <dbReference type="NCBI Taxonomy" id="599839"/>
    <lineage>
        <taxon>Eukaryota</taxon>
        <taxon>Fungi</taxon>
        <taxon>Dikarya</taxon>
        <taxon>Basidiomycota</taxon>
        <taxon>Agaricomycotina</taxon>
        <taxon>Agaricomycetes</taxon>
        <taxon>Polyporales</taxon>
        <taxon>Fibroporiaceae</taxon>
        <taxon>Fibroporia</taxon>
    </lineage>
</organism>
<evidence type="ECO:0000256" key="1">
    <source>
        <dbReference type="SAM" id="MobiDB-lite"/>
    </source>
</evidence>
<dbReference type="Proteomes" id="UP000006352">
    <property type="component" value="Unassembled WGS sequence"/>
</dbReference>
<reference evidence="2 3" key="1">
    <citation type="journal article" date="2012" name="Appl. Environ. Microbiol.">
        <title>Short-read sequencing for genomic analysis of the brown rot fungus Fibroporia radiculosa.</title>
        <authorList>
            <person name="Tang J.D."/>
            <person name="Perkins A.D."/>
            <person name="Sonstegard T.S."/>
            <person name="Schroeder S.G."/>
            <person name="Burgess S.C."/>
            <person name="Diehl S.V."/>
        </authorList>
    </citation>
    <scope>NUCLEOTIDE SEQUENCE [LARGE SCALE GENOMIC DNA]</scope>
    <source>
        <strain evidence="2 3">TFFH 294</strain>
    </source>
</reference>
<evidence type="ECO:0000313" key="3">
    <source>
        <dbReference type="Proteomes" id="UP000006352"/>
    </source>
</evidence>
<dbReference type="AlphaFoldDB" id="J4HRV2"/>
<evidence type="ECO:0000313" key="2">
    <source>
        <dbReference type="EMBL" id="CCL98592.1"/>
    </source>
</evidence>
<feature type="compositionally biased region" description="Low complexity" evidence="1">
    <location>
        <begin position="80"/>
        <end position="91"/>
    </location>
</feature>
<accession>J4HRV2</accession>
<feature type="compositionally biased region" description="Polar residues" evidence="1">
    <location>
        <begin position="66"/>
        <end position="78"/>
    </location>
</feature>
<gene>
    <name evidence="2" type="ORF">FIBRA_00594</name>
</gene>
<feature type="compositionally biased region" description="Basic and acidic residues" evidence="1">
    <location>
        <begin position="369"/>
        <end position="382"/>
    </location>
</feature>
<keyword evidence="3" id="KW-1185">Reference proteome</keyword>
<proteinExistence type="predicted"/>
<dbReference type="InParanoid" id="J4HRV2"/>
<sequence>MNLSRFLLVAEGGGPQRTALSVAGHSASEASPKAIKIAARMRFLQTPQRHSPVPLHKPSPPMSAPYSDSTHWSSSGFNQPDPSAPSHPSAASADDIFADVIDPATQRAVTQATSHFDIGMSAKVLSYACQSTVGHDQCVQFYEMLWDYHGPAFYKMMMGSVGAVAQWEPAYESPLWYAIQLDPRAARQAGEQACARVGVSFPSHVVFPPMANEFVRISLTEKLLALNVPNMSSPADFYAFGAPSQVGYQPSITFNMFSDSSSYASNSMAMPQSLDWTSISMQQPARLPAQPAESSLPVLSGMSQVNSVAPVAAPCDPVASSFGETLASTGTSREHSAFNLGEAIGPKPMMSNTSASGKVMSTLSSLAERCSHPAQKREREATSPESLDEAPLRRSKRIAARCTSSTASNF</sequence>
<protein>
    <submittedName>
        <fullName evidence="2">Uncharacterized protein</fullName>
    </submittedName>
</protein>
<dbReference type="HOGENOM" id="CLU_670912_0_0_1"/>
<dbReference type="RefSeq" id="XP_012177875.1">
    <property type="nucleotide sequence ID" value="XM_012322485.1"/>
</dbReference>
<feature type="region of interest" description="Disordered" evidence="1">
    <location>
        <begin position="48"/>
        <end position="91"/>
    </location>
</feature>